<comment type="pathway">
    <text evidence="4">Lipid metabolism.</text>
</comment>
<dbReference type="Proteomes" id="UP001594288">
    <property type="component" value="Unassembled WGS sequence"/>
</dbReference>
<evidence type="ECO:0000256" key="2">
    <source>
        <dbReference type="ARBA" id="ARBA00004651"/>
    </source>
</evidence>
<comment type="pathway">
    <text evidence="3">Phospholipid metabolism; CDP-diacylglycerol biosynthesis; CDP-diacylglycerol from sn-glycerol 3-phosphate: step 3/3.</text>
</comment>
<keyword evidence="11 24" id="KW-0812">Transmembrane</keyword>
<evidence type="ECO:0000256" key="9">
    <source>
        <dbReference type="ARBA" id="ARBA00022516"/>
    </source>
</evidence>
<protein>
    <recommendedName>
        <fullName evidence="7">Phosphatidate cytidylyltransferase</fullName>
        <ecNumber evidence="6">2.7.7.41</ecNumber>
    </recommendedName>
    <alternativeName>
        <fullName evidence="20">CDP-DAG synthase</fullName>
    </alternativeName>
    <alternativeName>
        <fullName evidence="22">CDP-DG synthase</fullName>
    </alternativeName>
    <alternativeName>
        <fullName evidence="18">CDP-diacylglycerol synthase</fullName>
    </alternativeName>
    <alternativeName>
        <fullName evidence="21">CDP-diglyceride pyrophosphorylase</fullName>
    </alternativeName>
    <alternativeName>
        <fullName evidence="23">CDP-diglyceride synthase</fullName>
    </alternativeName>
    <alternativeName>
        <fullName evidence="19">CTP:phosphatidate cytidylyltransferase</fullName>
    </alternativeName>
</protein>
<keyword evidence="10" id="KW-0808">Transferase</keyword>
<keyword evidence="15 24" id="KW-0472">Membrane</keyword>
<keyword evidence="14" id="KW-0443">Lipid metabolism</keyword>
<evidence type="ECO:0000256" key="11">
    <source>
        <dbReference type="ARBA" id="ARBA00022692"/>
    </source>
</evidence>
<dbReference type="GO" id="GO:0016779">
    <property type="term" value="F:nucleotidyltransferase activity"/>
    <property type="evidence" value="ECO:0007669"/>
    <property type="project" value="UniProtKB-KW"/>
</dbReference>
<feature type="transmembrane region" description="Helical" evidence="24">
    <location>
        <begin position="165"/>
        <end position="184"/>
    </location>
</feature>
<keyword evidence="12 25" id="KW-0548">Nucleotidyltransferase</keyword>
<reference evidence="25 26" key="1">
    <citation type="submission" date="2024-09" db="EMBL/GenBank/DDBJ databases">
        <authorList>
            <person name="D'Angelo T."/>
        </authorList>
    </citation>
    <scope>NUCLEOTIDE SEQUENCE [LARGE SCALE GENOMIC DNA]</scope>
    <source>
        <strain evidence="25">SAG AM-311-F02</strain>
    </source>
</reference>
<dbReference type="EC" id="2.7.7.41" evidence="6"/>
<feature type="transmembrane region" description="Helical" evidence="24">
    <location>
        <begin position="48"/>
        <end position="69"/>
    </location>
</feature>
<evidence type="ECO:0000256" key="5">
    <source>
        <dbReference type="ARBA" id="ARBA00010185"/>
    </source>
</evidence>
<evidence type="ECO:0000256" key="20">
    <source>
        <dbReference type="ARBA" id="ARBA00032253"/>
    </source>
</evidence>
<keyword evidence="17" id="KW-1208">Phospholipid metabolism</keyword>
<accession>A0ABV6YQ09</accession>
<evidence type="ECO:0000256" key="17">
    <source>
        <dbReference type="ARBA" id="ARBA00023264"/>
    </source>
</evidence>
<gene>
    <name evidence="25" type="ORF">ACFL2Z_04405</name>
</gene>
<evidence type="ECO:0000256" key="15">
    <source>
        <dbReference type="ARBA" id="ARBA00023136"/>
    </source>
</evidence>
<evidence type="ECO:0000256" key="10">
    <source>
        <dbReference type="ARBA" id="ARBA00022679"/>
    </source>
</evidence>
<feature type="transmembrane region" description="Helical" evidence="24">
    <location>
        <begin position="124"/>
        <end position="145"/>
    </location>
</feature>
<keyword evidence="8" id="KW-1003">Cell membrane</keyword>
<keyword evidence="16" id="KW-0594">Phospholipid biosynthesis</keyword>
<dbReference type="PANTHER" id="PTHR46382">
    <property type="entry name" value="PHOSPHATIDATE CYTIDYLYLTRANSFERASE"/>
    <property type="match status" value="1"/>
</dbReference>
<evidence type="ECO:0000256" key="8">
    <source>
        <dbReference type="ARBA" id="ARBA00022475"/>
    </source>
</evidence>
<evidence type="ECO:0000256" key="7">
    <source>
        <dbReference type="ARBA" id="ARBA00019373"/>
    </source>
</evidence>
<comment type="caution">
    <text evidence="25">The sequence shown here is derived from an EMBL/GenBank/DDBJ whole genome shotgun (WGS) entry which is preliminary data.</text>
</comment>
<dbReference type="EMBL" id="JBHPEI010000072">
    <property type="protein sequence ID" value="MFC1800135.1"/>
    <property type="molecule type" value="Genomic_DNA"/>
</dbReference>
<evidence type="ECO:0000256" key="1">
    <source>
        <dbReference type="ARBA" id="ARBA00001698"/>
    </source>
</evidence>
<comment type="subcellular location">
    <subcellularLocation>
        <location evidence="2">Cell membrane</location>
        <topology evidence="2">Multi-pass membrane protein</topology>
    </subcellularLocation>
</comment>
<feature type="transmembrane region" description="Helical" evidence="24">
    <location>
        <begin position="76"/>
        <end position="94"/>
    </location>
</feature>
<feature type="transmembrane region" description="Helical" evidence="24">
    <location>
        <begin position="25"/>
        <end position="42"/>
    </location>
</feature>
<evidence type="ECO:0000256" key="24">
    <source>
        <dbReference type="SAM" id="Phobius"/>
    </source>
</evidence>
<evidence type="ECO:0000256" key="21">
    <source>
        <dbReference type="ARBA" id="ARBA00032396"/>
    </source>
</evidence>
<evidence type="ECO:0000256" key="12">
    <source>
        <dbReference type="ARBA" id="ARBA00022695"/>
    </source>
</evidence>
<evidence type="ECO:0000256" key="4">
    <source>
        <dbReference type="ARBA" id="ARBA00005189"/>
    </source>
</evidence>
<evidence type="ECO:0000256" key="16">
    <source>
        <dbReference type="ARBA" id="ARBA00023209"/>
    </source>
</evidence>
<name>A0ABV6YQ09_UNCEI</name>
<evidence type="ECO:0000256" key="14">
    <source>
        <dbReference type="ARBA" id="ARBA00023098"/>
    </source>
</evidence>
<evidence type="ECO:0000256" key="6">
    <source>
        <dbReference type="ARBA" id="ARBA00012487"/>
    </source>
</evidence>
<organism evidence="25 26">
    <name type="scientific">Eiseniibacteriota bacterium</name>
    <dbReference type="NCBI Taxonomy" id="2212470"/>
    <lineage>
        <taxon>Bacteria</taxon>
        <taxon>Candidatus Eiseniibacteriota</taxon>
    </lineage>
</organism>
<evidence type="ECO:0000256" key="22">
    <source>
        <dbReference type="ARBA" id="ARBA00032743"/>
    </source>
</evidence>
<evidence type="ECO:0000256" key="3">
    <source>
        <dbReference type="ARBA" id="ARBA00005119"/>
    </source>
</evidence>
<feature type="transmembrane region" description="Helical" evidence="24">
    <location>
        <begin position="100"/>
        <end position="117"/>
    </location>
</feature>
<comment type="similarity">
    <text evidence="5">Belongs to the CDS family.</text>
</comment>
<comment type="catalytic activity">
    <reaction evidence="1">
        <text>a 1,2-diacyl-sn-glycero-3-phosphate + CTP + H(+) = a CDP-1,2-diacyl-sn-glycerol + diphosphate</text>
        <dbReference type="Rhea" id="RHEA:16229"/>
        <dbReference type="ChEBI" id="CHEBI:15378"/>
        <dbReference type="ChEBI" id="CHEBI:33019"/>
        <dbReference type="ChEBI" id="CHEBI:37563"/>
        <dbReference type="ChEBI" id="CHEBI:58332"/>
        <dbReference type="ChEBI" id="CHEBI:58608"/>
        <dbReference type="EC" id="2.7.7.41"/>
    </reaction>
</comment>
<evidence type="ECO:0000313" key="25">
    <source>
        <dbReference type="EMBL" id="MFC1800135.1"/>
    </source>
</evidence>
<keyword evidence="13 24" id="KW-1133">Transmembrane helix</keyword>
<sequence length="297" mass="31236">MDASPPAKKQRPEPAREPAGKARKLLIRALAGLVLIPIVLLLNHAGGLIFAGFVALLAAMACREFYALFGDRVPSPLRLVGILGSALICLAFHFGSLDGGALAALLLLAAVLLASLLRQDQASFATAASLGLTGPAYTGWLLGFFVLLRATAHGPAASPNAGRDYVLMVLLLTWSYDTLAYLGGSFLGRRKFFTRISPSKTLEGTLIGLAGSIAAALVCRSTFAGYFGWAEAAGLGLLIGVAAQTGDLVESMFKRSARAKDSSNLIPGHGGVLDRSDSLLLTAPMFYLYIRVLSNWT</sequence>
<feature type="transmembrane region" description="Helical" evidence="24">
    <location>
        <begin position="205"/>
        <end position="227"/>
    </location>
</feature>
<evidence type="ECO:0000256" key="19">
    <source>
        <dbReference type="ARBA" id="ARBA00031825"/>
    </source>
</evidence>
<dbReference type="PANTHER" id="PTHR46382:SF1">
    <property type="entry name" value="PHOSPHATIDATE CYTIDYLYLTRANSFERASE"/>
    <property type="match status" value="1"/>
</dbReference>
<keyword evidence="26" id="KW-1185">Reference proteome</keyword>
<proteinExistence type="inferred from homology"/>
<evidence type="ECO:0000256" key="23">
    <source>
        <dbReference type="ARBA" id="ARBA00033406"/>
    </source>
</evidence>
<dbReference type="Pfam" id="PF01148">
    <property type="entry name" value="CTP_transf_1"/>
    <property type="match status" value="1"/>
</dbReference>
<keyword evidence="9" id="KW-0444">Lipid biosynthesis</keyword>
<evidence type="ECO:0000313" key="26">
    <source>
        <dbReference type="Proteomes" id="UP001594288"/>
    </source>
</evidence>
<evidence type="ECO:0000256" key="18">
    <source>
        <dbReference type="ARBA" id="ARBA00029893"/>
    </source>
</evidence>
<evidence type="ECO:0000256" key="13">
    <source>
        <dbReference type="ARBA" id="ARBA00022989"/>
    </source>
</evidence>